<dbReference type="Proteomes" id="UP001221189">
    <property type="component" value="Unassembled WGS sequence"/>
</dbReference>
<reference evidence="3 4" key="1">
    <citation type="submission" date="2022-10" db="EMBL/GenBank/DDBJ databases">
        <title>Paucibacter sp. hw1 Genome sequencing.</title>
        <authorList>
            <person name="Park S."/>
        </authorList>
    </citation>
    <scope>NUCLEOTIDE SEQUENCE [LARGE SCALE GENOMIC DNA]</scope>
    <source>
        <strain evidence="4">hw1</strain>
    </source>
</reference>
<evidence type="ECO:0000313" key="4">
    <source>
        <dbReference type="Proteomes" id="UP001221189"/>
    </source>
</evidence>
<name>A0ABT5KFM8_9BURK</name>
<accession>A0ABT5KFM8</accession>
<evidence type="ECO:0000313" key="3">
    <source>
        <dbReference type="EMBL" id="MDC8772728.1"/>
    </source>
</evidence>
<dbReference type="Gene3D" id="3.40.50.2000">
    <property type="entry name" value="Glycogen Phosphorylase B"/>
    <property type="match status" value="2"/>
</dbReference>
<dbReference type="PANTHER" id="PTHR46401">
    <property type="entry name" value="GLYCOSYLTRANSFERASE WBBK-RELATED"/>
    <property type="match status" value="1"/>
</dbReference>
<protein>
    <submittedName>
        <fullName evidence="3">Glycosyltransferase family 1 protein</fullName>
    </submittedName>
</protein>
<proteinExistence type="predicted"/>
<keyword evidence="4" id="KW-1185">Reference proteome</keyword>
<dbReference type="PANTHER" id="PTHR46401:SF2">
    <property type="entry name" value="GLYCOSYLTRANSFERASE WBBK-RELATED"/>
    <property type="match status" value="1"/>
</dbReference>
<dbReference type="RefSeq" id="WP_273600902.1">
    <property type="nucleotide sequence ID" value="NZ_JAQQXT010000008.1"/>
</dbReference>
<comment type="caution">
    <text evidence="3">The sequence shown here is derived from an EMBL/GenBank/DDBJ whole genome shotgun (WGS) entry which is preliminary data.</text>
</comment>
<organism evidence="3 4">
    <name type="scientific">Roseateles albus</name>
    <dbReference type="NCBI Taxonomy" id="2987525"/>
    <lineage>
        <taxon>Bacteria</taxon>
        <taxon>Pseudomonadati</taxon>
        <taxon>Pseudomonadota</taxon>
        <taxon>Betaproteobacteria</taxon>
        <taxon>Burkholderiales</taxon>
        <taxon>Sphaerotilaceae</taxon>
        <taxon>Roseateles</taxon>
    </lineage>
</organism>
<dbReference type="SUPFAM" id="SSF53756">
    <property type="entry name" value="UDP-Glycosyltransferase/glycogen phosphorylase"/>
    <property type="match status" value="1"/>
</dbReference>
<dbReference type="InterPro" id="IPR001296">
    <property type="entry name" value="Glyco_trans_1"/>
</dbReference>
<keyword evidence="1" id="KW-0808">Transferase</keyword>
<feature type="domain" description="Glycosyl transferase family 1" evidence="2">
    <location>
        <begin position="189"/>
        <end position="336"/>
    </location>
</feature>
<evidence type="ECO:0000256" key="1">
    <source>
        <dbReference type="ARBA" id="ARBA00022679"/>
    </source>
</evidence>
<dbReference type="EMBL" id="JAQQXT010000008">
    <property type="protein sequence ID" value="MDC8772728.1"/>
    <property type="molecule type" value="Genomic_DNA"/>
</dbReference>
<evidence type="ECO:0000259" key="2">
    <source>
        <dbReference type="Pfam" id="PF00534"/>
    </source>
</evidence>
<gene>
    <name evidence="3" type="ORF">PRZ03_14185</name>
</gene>
<dbReference type="Pfam" id="PF00534">
    <property type="entry name" value="Glycos_transf_1"/>
    <property type="match status" value="1"/>
</dbReference>
<sequence length="363" mass="39452">MAAIKRKQCLFINGKFTAQRMTGVQRVAEQLVRELDQTLEAPAELLCPPSGGFANLQNITVRVIGPRWLSLTLWEQLILPFAARTGSLLNLAGAAPALARKQYCVMHDAAIFDQPDAYAQIFLSWYRWLFRRLVARAQGLFTVSNFSRDRLSLALGVPDSTFVVLGLGSEHLSVVQADENILANSGLTPNQYFLAVASQNPTKNMQRLALAFAALRPSAIKFVLVGGGNSRVFSGDDIDEEPGMLTLGAVSDEALVALYRGALGFVFPSIYEGFGLPPLEAMALGCPVIAARAASLPEVCADAVLYCDPLDIESIAAALQRLIDEPLFRQELRQRGFARARMWTWASAGERLRAGIKLSGAAP</sequence>
<dbReference type="CDD" id="cd03809">
    <property type="entry name" value="GT4_MtfB-like"/>
    <property type="match status" value="1"/>
</dbReference>